<evidence type="ECO:0000256" key="1">
    <source>
        <dbReference type="ARBA" id="ARBA00004613"/>
    </source>
</evidence>
<dbReference type="Proteomes" id="UP001187192">
    <property type="component" value="Unassembled WGS sequence"/>
</dbReference>
<reference evidence="5" key="1">
    <citation type="submission" date="2023-07" db="EMBL/GenBank/DDBJ databases">
        <title>draft genome sequence of fig (Ficus carica).</title>
        <authorList>
            <person name="Takahashi T."/>
            <person name="Nishimura K."/>
        </authorList>
    </citation>
    <scope>NUCLEOTIDE SEQUENCE</scope>
</reference>
<dbReference type="PANTHER" id="PTHR33191">
    <property type="entry name" value="RIPENING-RELATED PROTEIN 2-RELATED"/>
    <property type="match status" value="1"/>
</dbReference>
<proteinExistence type="predicted"/>
<comment type="caution">
    <text evidence="5">The sequence shown here is derived from an EMBL/GenBank/DDBJ whole genome shotgun (WGS) entry which is preliminary data.</text>
</comment>
<accession>A0AA87YYF9</accession>
<dbReference type="AlphaFoldDB" id="A0AA87YYF9"/>
<gene>
    <name evidence="5" type="ORF">TIFTF001_000733</name>
</gene>
<keyword evidence="4" id="KW-1133">Transmembrane helix</keyword>
<protein>
    <submittedName>
        <fullName evidence="5">Uncharacterized protein</fullName>
    </submittedName>
</protein>
<keyword evidence="4" id="KW-0812">Transmembrane</keyword>
<feature type="transmembrane region" description="Helical" evidence="4">
    <location>
        <begin position="6"/>
        <end position="27"/>
    </location>
</feature>
<name>A0AA87YYF9_FICCA</name>
<dbReference type="InterPro" id="IPR039271">
    <property type="entry name" value="Kiwellin-like"/>
</dbReference>
<evidence type="ECO:0000256" key="4">
    <source>
        <dbReference type="SAM" id="Phobius"/>
    </source>
</evidence>
<evidence type="ECO:0000313" key="6">
    <source>
        <dbReference type="Proteomes" id="UP001187192"/>
    </source>
</evidence>
<organism evidence="5 6">
    <name type="scientific">Ficus carica</name>
    <name type="common">Common fig</name>
    <dbReference type="NCBI Taxonomy" id="3494"/>
    <lineage>
        <taxon>Eukaryota</taxon>
        <taxon>Viridiplantae</taxon>
        <taxon>Streptophyta</taxon>
        <taxon>Embryophyta</taxon>
        <taxon>Tracheophyta</taxon>
        <taxon>Spermatophyta</taxon>
        <taxon>Magnoliopsida</taxon>
        <taxon>eudicotyledons</taxon>
        <taxon>Gunneridae</taxon>
        <taxon>Pentapetalae</taxon>
        <taxon>rosids</taxon>
        <taxon>fabids</taxon>
        <taxon>Rosales</taxon>
        <taxon>Moraceae</taxon>
        <taxon>Ficeae</taxon>
        <taxon>Ficus</taxon>
    </lineage>
</organism>
<evidence type="ECO:0000256" key="2">
    <source>
        <dbReference type="ARBA" id="ARBA00022525"/>
    </source>
</evidence>
<keyword evidence="2" id="KW-0964">Secreted</keyword>
<dbReference type="EMBL" id="BTGU01000001">
    <property type="protein sequence ID" value="GMN24887.1"/>
    <property type="molecule type" value="Genomic_DNA"/>
</dbReference>
<dbReference type="GO" id="GO:0005576">
    <property type="term" value="C:extracellular region"/>
    <property type="evidence" value="ECO:0007669"/>
    <property type="project" value="UniProtKB-SubCell"/>
</dbReference>
<keyword evidence="3" id="KW-0732">Signal</keyword>
<keyword evidence="4" id="KW-0472">Membrane</keyword>
<evidence type="ECO:0000313" key="5">
    <source>
        <dbReference type="EMBL" id="GMN24887.1"/>
    </source>
</evidence>
<dbReference type="PANTHER" id="PTHR33191:SF9">
    <property type="entry name" value="RIPENING-RELATED PROTEIN 2-RELATED"/>
    <property type="match status" value="1"/>
</dbReference>
<evidence type="ECO:0000256" key="3">
    <source>
        <dbReference type="ARBA" id="ARBA00022729"/>
    </source>
</evidence>
<comment type="subcellular location">
    <subcellularLocation>
        <location evidence="1">Secreted</location>
    </subcellularLocation>
</comment>
<sequence>MARLAFIDVTLSIFVIFTIMIISFPLLSHPISSCNGGCRDLNDCEGQLICINGRCNDDSDLGTRICKRTPSPAPGGGGGGGGCDQYGALTCNGGPSECDDRYHDNSELIVALSTGWFDNRWRGA</sequence>
<keyword evidence="6" id="KW-1185">Reference proteome</keyword>